<keyword evidence="5" id="KW-0552">Olfaction</keyword>
<evidence type="ECO:0000256" key="5">
    <source>
        <dbReference type="ARBA" id="ARBA00022725"/>
    </source>
</evidence>
<dbReference type="Proteomes" id="UP001152798">
    <property type="component" value="Chromosome 5"/>
</dbReference>
<dbReference type="GO" id="GO:0005549">
    <property type="term" value="F:odorant binding"/>
    <property type="evidence" value="ECO:0007669"/>
    <property type="project" value="InterPro"/>
</dbReference>
<keyword evidence="3" id="KW-0716">Sensory transduction</keyword>
<dbReference type="PANTHER" id="PTHR21137:SF35">
    <property type="entry name" value="ODORANT RECEPTOR 19A-RELATED"/>
    <property type="match status" value="1"/>
</dbReference>
<keyword evidence="2" id="KW-1003">Cell membrane</keyword>
<keyword evidence="6 10" id="KW-1133">Transmembrane helix</keyword>
<comment type="subcellular location">
    <subcellularLocation>
        <location evidence="1">Cell membrane</location>
        <topology evidence="1">Multi-pass membrane protein</topology>
    </subcellularLocation>
</comment>
<gene>
    <name evidence="11" type="ORF">NEZAVI_LOCUS10741</name>
</gene>
<evidence type="ECO:0000256" key="4">
    <source>
        <dbReference type="ARBA" id="ARBA00022692"/>
    </source>
</evidence>
<evidence type="ECO:0000256" key="3">
    <source>
        <dbReference type="ARBA" id="ARBA00022606"/>
    </source>
</evidence>
<dbReference type="AlphaFoldDB" id="A0A9P0HG41"/>
<dbReference type="GO" id="GO:0004984">
    <property type="term" value="F:olfactory receptor activity"/>
    <property type="evidence" value="ECO:0007669"/>
    <property type="project" value="InterPro"/>
</dbReference>
<feature type="transmembrane region" description="Helical" evidence="10">
    <location>
        <begin position="41"/>
        <end position="60"/>
    </location>
</feature>
<accession>A0A9P0HG41</accession>
<evidence type="ECO:0000256" key="1">
    <source>
        <dbReference type="ARBA" id="ARBA00004651"/>
    </source>
</evidence>
<evidence type="ECO:0000313" key="12">
    <source>
        <dbReference type="Proteomes" id="UP001152798"/>
    </source>
</evidence>
<proteinExistence type="predicted"/>
<dbReference type="EMBL" id="OV725081">
    <property type="protein sequence ID" value="CAH1401790.1"/>
    <property type="molecule type" value="Genomic_DNA"/>
</dbReference>
<keyword evidence="12" id="KW-1185">Reference proteome</keyword>
<dbReference type="OrthoDB" id="6614360at2759"/>
<evidence type="ECO:0000256" key="9">
    <source>
        <dbReference type="ARBA" id="ARBA00023224"/>
    </source>
</evidence>
<keyword evidence="8" id="KW-0675">Receptor</keyword>
<feature type="transmembrane region" description="Helical" evidence="10">
    <location>
        <begin position="80"/>
        <end position="97"/>
    </location>
</feature>
<dbReference type="GO" id="GO:0007165">
    <property type="term" value="P:signal transduction"/>
    <property type="evidence" value="ECO:0007669"/>
    <property type="project" value="UniProtKB-KW"/>
</dbReference>
<name>A0A9P0HG41_NEZVI</name>
<evidence type="ECO:0000256" key="7">
    <source>
        <dbReference type="ARBA" id="ARBA00023136"/>
    </source>
</evidence>
<evidence type="ECO:0000313" key="11">
    <source>
        <dbReference type="EMBL" id="CAH1401790.1"/>
    </source>
</evidence>
<evidence type="ECO:0000256" key="8">
    <source>
        <dbReference type="ARBA" id="ARBA00023170"/>
    </source>
</evidence>
<keyword evidence="9" id="KW-0807">Transducer</keyword>
<evidence type="ECO:0000256" key="10">
    <source>
        <dbReference type="SAM" id="Phobius"/>
    </source>
</evidence>
<dbReference type="GO" id="GO:0005886">
    <property type="term" value="C:plasma membrane"/>
    <property type="evidence" value="ECO:0007669"/>
    <property type="project" value="UniProtKB-SubCell"/>
</dbReference>
<organism evidence="11 12">
    <name type="scientific">Nezara viridula</name>
    <name type="common">Southern green stink bug</name>
    <name type="synonym">Cimex viridulus</name>
    <dbReference type="NCBI Taxonomy" id="85310"/>
    <lineage>
        <taxon>Eukaryota</taxon>
        <taxon>Metazoa</taxon>
        <taxon>Ecdysozoa</taxon>
        <taxon>Arthropoda</taxon>
        <taxon>Hexapoda</taxon>
        <taxon>Insecta</taxon>
        <taxon>Pterygota</taxon>
        <taxon>Neoptera</taxon>
        <taxon>Paraneoptera</taxon>
        <taxon>Hemiptera</taxon>
        <taxon>Heteroptera</taxon>
        <taxon>Panheteroptera</taxon>
        <taxon>Pentatomomorpha</taxon>
        <taxon>Pentatomoidea</taxon>
        <taxon>Pentatomidae</taxon>
        <taxon>Pentatominae</taxon>
        <taxon>Nezara</taxon>
    </lineage>
</organism>
<evidence type="ECO:0000256" key="6">
    <source>
        <dbReference type="ARBA" id="ARBA00022989"/>
    </source>
</evidence>
<protein>
    <recommendedName>
        <fullName evidence="13">Odorant receptor</fullName>
    </recommendedName>
</protein>
<keyword evidence="7 10" id="KW-0472">Membrane</keyword>
<sequence length="173" mass="20247">MGYQDPLRDSDVIDGLNIRFLKFFGMWKALNDYKTTGKKSIVIKMHILVSLIISIPYLVFQVKSFFTIQYDIQKITFVNMYPMPALQMCSRMVLFWFHMDRFYRLSDLHFAIYCSEWYTADAKFRKAAQMLMIRSRRSSTLTAISMYPINLETLSAIVQFTYSAAALMSGMVN</sequence>
<dbReference type="PANTHER" id="PTHR21137">
    <property type="entry name" value="ODORANT RECEPTOR"/>
    <property type="match status" value="1"/>
</dbReference>
<keyword evidence="4 10" id="KW-0812">Transmembrane</keyword>
<dbReference type="InterPro" id="IPR004117">
    <property type="entry name" value="7tm6_olfct_rcpt"/>
</dbReference>
<reference evidence="11" key="1">
    <citation type="submission" date="2022-01" db="EMBL/GenBank/DDBJ databases">
        <authorList>
            <person name="King R."/>
        </authorList>
    </citation>
    <scope>NUCLEOTIDE SEQUENCE</scope>
</reference>
<evidence type="ECO:0008006" key="13">
    <source>
        <dbReference type="Google" id="ProtNLM"/>
    </source>
</evidence>
<dbReference type="Pfam" id="PF02949">
    <property type="entry name" value="7tm_6"/>
    <property type="match status" value="1"/>
</dbReference>
<evidence type="ECO:0000256" key="2">
    <source>
        <dbReference type="ARBA" id="ARBA00022475"/>
    </source>
</evidence>